<dbReference type="STRING" id="225164.V4BC11"/>
<keyword evidence="2" id="KW-0472">Membrane</keyword>
<feature type="region of interest" description="Disordered" evidence="1">
    <location>
        <begin position="960"/>
        <end position="1022"/>
    </location>
</feature>
<feature type="compositionally biased region" description="Low complexity" evidence="1">
    <location>
        <begin position="2243"/>
        <end position="2261"/>
    </location>
</feature>
<dbReference type="OrthoDB" id="6162843at2759"/>
<feature type="compositionally biased region" description="Polar residues" evidence="1">
    <location>
        <begin position="960"/>
        <end position="986"/>
    </location>
</feature>
<feature type="compositionally biased region" description="Polar residues" evidence="1">
    <location>
        <begin position="1487"/>
        <end position="1508"/>
    </location>
</feature>
<feature type="region of interest" description="Disordered" evidence="1">
    <location>
        <begin position="546"/>
        <end position="566"/>
    </location>
</feature>
<dbReference type="CTD" id="20241704"/>
<feature type="region of interest" description="Disordered" evidence="1">
    <location>
        <begin position="1062"/>
        <end position="1099"/>
    </location>
</feature>
<feature type="compositionally biased region" description="Polar residues" evidence="1">
    <location>
        <begin position="1581"/>
        <end position="1598"/>
    </location>
</feature>
<dbReference type="RefSeq" id="XP_009045715.1">
    <property type="nucleotide sequence ID" value="XM_009047467.1"/>
</dbReference>
<feature type="compositionally biased region" description="Basic and acidic residues" evidence="1">
    <location>
        <begin position="1076"/>
        <end position="1091"/>
    </location>
</feature>
<keyword evidence="2" id="KW-0812">Transmembrane</keyword>
<feature type="compositionally biased region" description="Polar residues" evidence="1">
    <location>
        <begin position="2541"/>
        <end position="2561"/>
    </location>
</feature>
<feature type="compositionally biased region" description="Polar residues" evidence="1">
    <location>
        <begin position="1822"/>
        <end position="1837"/>
    </location>
</feature>
<feature type="compositionally biased region" description="Basic residues" evidence="1">
    <location>
        <begin position="2381"/>
        <end position="2398"/>
    </location>
</feature>
<feature type="compositionally biased region" description="Polar residues" evidence="1">
    <location>
        <begin position="1143"/>
        <end position="1156"/>
    </location>
</feature>
<dbReference type="EMBL" id="KB199952">
    <property type="protein sequence ID" value="ESP03627.1"/>
    <property type="molecule type" value="Genomic_DNA"/>
</dbReference>
<organism evidence="3 4">
    <name type="scientific">Lottia gigantea</name>
    <name type="common">Giant owl limpet</name>
    <dbReference type="NCBI Taxonomy" id="225164"/>
    <lineage>
        <taxon>Eukaryota</taxon>
        <taxon>Metazoa</taxon>
        <taxon>Spiralia</taxon>
        <taxon>Lophotrochozoa</taxon>
        <taxon>Mollusca</taxon>
        <taxon>Gastropoda</taxon>
        <taxon>Patellogastropoda</taxon>
        <taxon>Lottioidea</taxon>
        <taxon>Lottiidae</taxon>
        <taxon>Lottia</taxon>
    </lineage>
</organism>
<sequence length="2561" mass="286948">MTKYGIYENSSGHTRYSSVYLKGANDHVFLFHRPIKYDSNDISFEDESSQMTQLTILFDEWPTTSSVKMDVFFYDYDDFDHTTVLVDWFETPLQRSVGKGEKQVEIVRGNRQMDKTRLEFKWSVHCFGTNDCLKPPPEWNIWPWAAESRTNGDSGAHGSSYNLTNVSKSMTTVNPTQKKTTVKIFNKNINKQWVEADEEFTENEIRSPFSPFNPHTHHGDILNVHEKLFDAREHARTIDAEERFDVAPARQANHTRFKKINPIVDYHKPINAYKKNHKGLNDKVIERMPAIDDPFATDVPVVRDELLKEIYERVAVELSLNDVKKDTEFSPADPSTRLQTIIAETETKTGALPMPRNPYIDRNGEHIKLPSVDHSQKKEADDNSEDLRRNPSDLKTYLVNTDKTYNPIERTSVSSKLDVESITDPTKDGESFNTNTELPKKIQVKRKHRTKPPTVRKWDKNYNWKEHYKDYVLPKQHLSKVKTHTIVWSQGKSKRPIKGKNSEPVSRTGAKKYPQSSLNQLKEARKNSSIEMGYYRQLHTDFITRQNQKRRNEKAKVKSSKRRTTLGSKIKMPDAHDLSTEKTKKIPINVAPINPFAKKRKPYQATLKLDSGFTDWSKDLRTKLPPVNPSAKGPMAVPPRHYFWSKNTNVTLPNQVKYDIIKSKNTNVAGPNQFNDTIKTTHVGTPDYVEYINSKSISVPDDVKTDIIVPIISSVDRLDNAKNAIIKSKTTNVYDKDDTKSKTASVGISDNANDIINVKNDNINFKIKYNLIERTSDNVKDHIKPKSTSEALPGHAKKDIIKLKSKSVTVSDHLKKDTIKTKTSVVDVPDHVKNNIIKSKTTNVRVPDHIKSTDLHENIIIKSEPTNLVPGFSRGDRKYPQTSKVGTTTHKPFKNKVINADSVADIFGSANGNYKTIDGSRTVRYPINGDVIKTKPTDAYRPELEENDLNSITKKSPVSISNQTTAKTTNGVPQNKKVQYSENIQPLQPPIKSRDKIDKMAKKKKSSDAPNSVSSDSHKVSKVFHENNRSSFSVGPFLPEIDMDERTKTTIHSWYVSDNRLLPETKQSSKRPHNHGNAETRKKTTHHRESVGTKLRKKSKDIMQVKPTKVVVDSTKYIQTSSIKEALEKLNPKKSPFRPKIKPTNSQPKPHQTTQVKTINKTIKKAGEVFISESTTISQKSTPKATVDIIGQATIASFTKASGRDHLVVNIPLPPHINDNGNSGPQIQGSPTAIRPEYSKNPIFNAILTPVPTKTTGIVHMDSDLKSKIAPSNGLGIVLGGSLIVTSGARTQSTTTSITNRFTPKDKGSLFETFKSLSEIIKKASRKGILKTNDTSIIATKVVNNVKKSPFSPNPVERKPIVTYTSSKAPTTIEWIRYLPEQKKTGKTTQSRFPTTLNPMATIRHTPVGPTSTSQSPVIVFPISDVNRTTTVSQMNIFEFLPNAIKEIYFGKAKQPLLGIHNKIHTTASVFETVRSKPTTGGPFASDPNTPGNAITLNNDLANQNKQPYSPLVPDSKPENKGSSDLDILDSLNNPYDHLKNDKNQKRQDTSIPVVPTLDSKKETLNYVYHEPNTKLKGTNFLFNNRKSGPKNPRTTSKIPRPIKPTTRHRRPQFPTLPSHRYFAYTRLGPADAFTTTPATTKRKHRFKLPALPTHGYFAFTRKDAPTTTKHPNNNPLGSLIEHGKVKLVSKPGTEKSPSGFEKKISKHTTKTRFPNSAASKTFNPYHNFRSNTASPRFPTQIGVRKSGNFIDHQTVTKHPLAEQNDGDMLPGKPDFSRTSQSILTEQMSRGPPPRTIKTANTVVPPGEPELSQTSQSILTVQMKRGQSTRTTKTASTDMPPGEQDLSQTSQSILTEMMNRGQSTKRRQTARAGMTNGLREHIYTTKSVNKIGKTYLEPGIKQQKSPKATNSIHDTRDQTVATEATEGIRGVKSIEHSTAFPVTTQHQSLLTKESINRSSYQTTDKMHISTNASHPRSTSSGNAGEASLETDKKVTITSNIFRWIYDLSKSLPEINKPVSKTNNTVNLEAPKIKDNGISSNVIDIKDTNILNPFFNMFFNFTNTITPKTNLTINRTKHISASGDPPPVEELSKGSPTGRGLPSQTKEMWNEGVAVPSHTENEDNRRKIKQQSVPPKIPKSESLEKDRRKTNKPKPTLKSTVTAQETTTRRLKPKKVPKTTLKPSKLLPKTHATSESKGTSSKTFNNVTSKSSNTPKGRLVMTSKPAATIITKVMITHTDEQSTKTRSTTQARTATTKEPTTPKKIQLTIPPWLKITTQLWTKVTDKITTVISTQPTTTKEKTTIQPEKPTSKKPKHTKDKNPTKKPTMKMPQKPTTKKPTTKKPKKTTTKKPTTKKPKKPTTKKPTTKKPKKLTTKKPTTNKPKKPTTKKPKTKATKKVKFTTTISPKKTTNSTTAKTRQSTTKRLPRTHKPVNITINMDPNSNDGPRIIVPNGGLFIPQPRDYNSSSYGYPGGSARLQVRKMNFKTVFNRYWPAILGLTVGTVFLVAAVLTSVACRQQRLYIRRSGWTDMPHHVSEPPDTSEYSSAASLVSDATRSSISFP</sequence>
<proteinExistence type="predicted"/>
<dbReference type="KEGG" id="lgi:LOTGIDRAFT_171278"/>
<feature type="compositionally biased region" description="Polar residues" evidence="1">
    <location>
        <begin position="2190"/>
        <end position="2214"/>
    </location>
</feature>
<dbReference type="HOGENOM" id="CLU_228110_0_0_1"/>
<name>V4BC11_LOTGI</name>
<dbReference type="Proteomes" id="UP000030746">
    <property type="component" value="Unassembled WGS sequence"/>
</dbReference>
<feature type="region of interest" description="Disordered" evidence="1">
    <location>
        <begin position="1691"/>
        <end position="1739"/>
    </location>
</feature>
<evidence type="ECO:0000256" key="2">
    <source>
        <dbReference type="SAM" id="Phobius"/>
    </source>
</evidence>
<dbReference type="GeneID" id="20241704"/>
<gene>
    <name evidence="3" type="ORF">LOTGIDRAFT_171278</name>
</gene>
<feature type="region of interest" description="Disordered" evidence="1">
    <location>
        <begin position="2076"/>
        <end position="2219"/>
    </location>
</feature>
<protein>
    <submittedName>
        <fullName evidence="3">Uncharacterized protein</fullName>
    </submittedName>
</protein>
<feature type="compositionally biased region" description="Basic and acidic residues" evidence="1">
    <location>
        <begin position="1537"/>
        <end position="1549"/>
    </location>
</feature>
<evidence type="ECO:0000313" key="3">
    <source>
        <dbReference type="EMBL" id="ESP03627.1"/>
    </source>
</evidence>
<keyword evidence="4" id="KW-1185">Reference proteome</keyword>
<feature type="transmembrane region" description="Helical" evidence="2">
    <location>
        <begin position="2491"/>
        <end position="2515"/>
    </location>
</feature>
<feature type="region of interest" description="Disordered" evidence="1">
    <location>
        <begin position="362"/>
        <end position="393"/>
    </location>
</feature>
<reference evidence="3 4" key="1">
    <citation type="journal article" date="2013" name="Nature">
        <title>Insights into bilaterian evolution from three spiralian genomes.</title>
        <authorList>
            <person name="Simakov O."/>
            <person name="Marletaz F."/>
            <person name="Cho S.J."/>
            <person name="Edsinger-Gonzales E."/>
            <person name="Havlak P."/>
            <person name="Hellsten U."/>
            <person name="Kuo D.H."/>
            <person name="Larsson T."/>
            <person name="Lv J."/>
            <person name="Arendt D."/>
            <person name="Savage R."/>
            <person name="Osoegawa K."/>
            <person name="de Jong P."/>
            <person name="Grimwood J."/>
            <person name="Chapman J.A."/>
            <person name="Shapiro H."/>
            <person name="Aerts A."/>
            <person name="Otillar R.P."/>
            <person name="Terry A.Y."/>
            <person name="Boore J.L."/>
            <person name="Grigoriev I.V."/>
            <person name="Lindberg D.R."/>
            <person name="Seaver E.C."/>
            <person name="Weisblat D.A."/>
            <person name="Putnam N.H."/>
            <person name="Rokhsar D.S."/>
        </authorList>
    </citation>
    <scope>NUCLEOTIDE SEQUENCE [LARGE SCALE GENOMIC DNA]</scope>
</reference>
<feature type="compositionally biased region" description="Low complexity" evidence="1">
    <location>
        <begin position="2323"/>
        <end position="2333"/>
    </location>
</feature>
<feature type="region of interest" description="Disordered" evidence="1">
    <location>
        <begin position="490"/>
        <end position="521"/>
    </location>
</feature>
<feature type="region of interest" description="Disordered" evidence="1">
    <location>
        <begin position="1822"/>
        <end position="1846"/>
    </location>
</feature>
<feature type="compositionally biased region" description="Basic residues" evidence="1">
    <location>
        <begin position="2334"/>
        <end position="2374"/>
    </location>
</feature>
<evidence type="ECO:0000256" key="1">
    <source>
        <dbReference type="SAM" id="MobiDB-lite"/>
    </source>
</evidence>
<feature type="compositionally biased region" description="Polar residues" evidence="1">
    <location>
        <begin position="1712"/>
        <end position="1735"/>
    </location>
</feature>
<feature type="region of interest" description="Disordered" evidence="1">
    <location>
        <begin position="1578"/>
        <end position="1616"/>
    </location>
</feature>
<accession>V4BC11</accession>
<feature type="compositionally biased region" description="Low complexity" evidence="1">
    <location>
        <begin position="2177"/>
        <end position="2189"/>
    </location>
</feature>
<feature type="compositionally biased region" description="Basic and acidic residues" evidence="1">
    <location>
        <begin position="374"/>
        <end position="392"/>
    </location>
</feature>
<feature type="region of interest" description="Disordered" evidence="1">
    <location>
        <begin position="1133"/>
        <end position="1156"/>
    </location>
</feature>
<feature type="compositionally biased region" description="Basic residues" evidence="1">
    <location>
        <begin position="547"/>
        <end position="564"/>
    </location>
</feature>
<feature type="region of interest" description="Disordered" evidence="1">
    <location>
        <begin position="2238"/>
        <end position="2261"/>
    </location>
</feature>
<dbReference type="OMA" id="AVIPPMX"/>
<feature type="compositionally biased region" description="Low complexity" evidence="1">
    <location>
        <begin position="2294"/>
        <end position="2307"/>
    </location>
</feature>
<feature type="region of interest" description="Disordered" evidence="1">
    <location>
        <begin position="2531"/>
        <end position="2561"/>
    </location>
</feature>
<feature type="region of interest" description="Disordered" evidence="1">
    <location>
        <begin position="2294"/>
        <end position="2398"/>
    </location>
</feature>
<keyword evidence="2" id="KW-1133">Transmembrane helix</keyword>
<feature type="compositionally biased region" description="Basic and acidic residues" evidence="1">
    <location>
        <begin position="2137"/>
        <end position="2146"/>
    </location>
</feature>
<feature type="region of interest" description="Disordered" evidence="1">
    <location>
        <begin position="1475"/>
        <end position="1557"/>
    </location>
</feature>
<evidence type="ECO:0000313" key="4">
    <source>
        <dbReference type="Proteomes" id="UP000030746"/>
    </source>
</evidence>